<evidence type="ECO:0000313" key="3">
    <source>
        <dbReference type="Proteomes" id="UP000001420"/>
    </source>
</evidence>
<reference evidence="2 3" key="1">
    <citation type="journal article" date="2003" name="Proc. Natl. Acad. Sci. U.S.A.">
        <title>Genome sequence of the cyanobacterium Prochlorococcus marinus SS120, a nearly minimal oxyphototrophic genome.</title>
        <authorList>
            <person name="Dufresne A."/>
            <person name="Salanoubat M."/>
            <person name="Partensky F."/>
            <person name="Artiguenave F."/>
            <person name="Axmann I.M."/>
            <person name="Barbe V."/>
            <person name="Duprat S."/>
            <person name="Galperin M.Y."/>
            <person name="Koonin E.V."/>
            <person name="Le Gall F."/>
            <person name="Makarova K.S."/>
            <person name="Ostrowski M."/>
            <person name="Oztas S."/>
            <person name="Robert C."/>
            <person name="Rogozin I.B."/>
            <person name="Scanlan D.J."/>
            <person name="Tandeau de Marsac N."/>
            <person name="Weissenbach J."/>
            <person name="Wincker P."/>
            <person name="Wolf Y.I."/>
            <person name="Hess W.R."/>
        </authorList>
    </citation>
    <scope>NUCLEOTIDE SEQUENCE [LARGE SCALE GENOMIC DNA]</scope>
    <source>
        <strain evidence="3">SARG / CCMP1375 / SS120</strain>
    </source>
</reference>
<evidence type="ECO:0000313" key="2">
    <source>
        <dbReference type="EMBL" id="AAQ00839.1"/>
    </source>
</evidence>
<proteinExistence type="predicted"/>
<feature type="chain" id="PRO_5004295803" description="SH3b domain-containing protein" evidence="1">
    <location>
        <begin position="26"/>
        <end position="109"/>
    </location>
</feature>
<dbReference type="PATRIC" id="fig|167539.5.peg.1896"/>
<dbReference type="EMBL" id="AE017126">
    <property type="protein sequence ID" value="AAQ00839.1"/>
    <property type="molecule type" value="Genomic_DNA"/>
</dbReference>
<name>Q7V9N4_PROMA</name>
<dbReference type="EnsemblBacteria" id="AAQ00839">
    <property type="protein sequence ID" value="AAQ00839"/>
    <property type="gene ID" value="Pro_1795"/>
</dbReference>
<sequence>MRFFFRWGCLLILALVAPIALPAGGANRNKNECVYSQSKGFYFAGDSCFLLSSPSLKASSLRNLEVGTPLKILRIWENEEGESWAQVKLLNYNLDDISTQEVARGWISV</sequence>
<evidence type="ECO:0000256" key="1">
    <source>
        <dbReference type="SAM" id="SignalP"/>
    </source>
</evidence>
<dbReference type="Proteomes" id="UP000001420">
    <property type="component" value="Chromosome"/>
</dbReference>
<dbReference type="KEGG" id="pma:Pro_1795"/>
<dbReference type="HOGENOM" id="CLU_171895_0_0_3"/>
<accession>Q7V9N4</accession>
<feature type="signal peptide" evidence="1">
    <location>
        <begin position="1"/>
        <end position="25"/>
    </location>
</feature>
<evidence type="ECO:0008006" key="4">
    <source>
        <dbReference type="Google" id="ProtNLM"/>
    </source>
</evidence>
<organism evidence="2 3">
    <name type="scientific">Prochlorococcus marinus (strain SARG / CCMP1375 / SS120)</name>
    <dbReference type="NCBI Taxonomy" id="167539"/>
    <lineage>
        <taxon>Bacteria</taxon>
        <taxon>Bacillati</taxon>
        <taxon>Cyanobacteriota</taxon>
        <taxon>Cyanophyceae</taxon>
        <taxon>Synechococcales</taxon>
        <taxon>Prochlorococcaceae</taxon>
        <taxon>Prochlorococcus</taxon>
    </lineage>
</organism>
<keyword evidence="1" id="KW-0732">Signal</keyword>
<protein>
    <recommendedName>
        <fullName evidence="4">SH3b domain-containing protein</fullName>
    </recommendedName>
</protein>
<dbReference type="AlphaFoldDB" id="Q7V9N4"/>
<dbReference type="STRING" id="167539.Pro_1795"/>
<dbReference type="RefSeq" id="WP_011125944.1">
    <property type="nucleotide sequence ID" value="NC_005042.1"/>
</dbReference>
<gene>
    <name evidence="2" type="ordered locus">Pro_1795</name>
</gene>
<dbReference type="eggNOG" id="ENOG50346BF">
    <property type="taxonomic scope" value="Bacteria"/>
</dbReference>
<keyword evidence="3" id="KW-1185">Reference proteome</keyword>